<accession>A0ABV8U640</accession>
<dbReference type="RefSeq" id="WP_380625767.1">
    <property type="nucleotide sequence ID" value="NZ_JBHSDK010000061.1"/>
</dbReference>
<dbReference type="Pfam" id="PF13519">
    <property type="entry name" value="VWA_2"/>
    <property type="match status" value="1"/>
</dbReference>
<evidence type="ECO:0000256" key="2">
    <source>
        <dbReference type="ARBA" id="ARBA00022741"/>
    </source>
</evidence>
<dbReference type="CDD" id="cd01451">
    <property type="entry name" value="vWA_Magnesium_chelatase"/>
    <property type="match status" value="1"/>
</dbReference>
<feature type="compositionally biased region" description="Low complexity" evidence="5">
    <location>
        <begin position="429"/>
        <end position="447"/>
    </location>
</feature>
<dbReference type="InterPro" id="IPR041702">
    <property type="entry name" value="BchD/ChlD_VWA"/>
</dbReference>
<evidence type="ECO:0000313" key="7">
    <source>
        <dbReference type="EMBL" id="MFC4338087.1"/>
    </source>
</evidence>
<protein>
    <recommendedName>
        <fullName evidence="4">Mg-protoporphyrin IX chelatase</fullName>
    </recommendedName>
</protein>
<dbReference type="Gene3D" id="3.40.50.410">
    <property type="entry name" value="von Willebrand factor, type A domain"/>
    <property type="match status" value="1"/>
</dbReference>
<dbReference type="Gene3D" id="1.10.8.80">
    <property type="entry name" value="Magnesium chelatase subunit I, C-Terminal domain"/>
    <property type="match status" value="1"/>
</dbReference>
<dbReference type="Gene3D" id="3.40.50.300">
    <property type="entry name" value="P-loop containing nucleotide triphosphate hydrolases"/>
    <property type="match status" value="1"/>
</dbReference>
<dbReference type="PROSITE" id="PS50234">
    <property type="entry name" value="VWFA"/>
    <property type="match status" value="1"/>
</dbReference>
<dbReference type="Pfam" id="PF01078">
    <property type="entry name" value="Mg_chelatase"/>
    <property type="match status" value="1"/>
</dbReference>
<dbReference type="InterPro" id="IPR036465">
    <property type="entry name" value="vWFA_dom_sf"/>
</dbReference>
<evidence type="ECO:0000256" key="5">
    <source>
        <dbReference type="SAM" id="MobiDB-lite"/>
    </source>
</evidence>
<dbReference type="SUPFAM" id="SSF52540">
    <property type="entry name" value="P-loop containing nucleoside triphosphate hydrolases"/>
    <property type="match status" value="1"/>
</dbReference>
<feature type="domain" description="VWFA" evidence="6">
    <location>
        <begin position="499"/>
        <end position="631"/>
    </location>
</feature>
<dbReference type="SUPFAM" id="SSF53300">
    <property type="entry name" value="vWA-like"/>
    <property type="match status" value="1"/>
</dbReference>
<evidence type="ECO:0000259" key="6">
    <source>
        <dbReference type="PROSITE" id="PS50234"/>
    </source>
</evidence>
<feature type="region of interest" description="Disordered" evidence="5">
    <location>
        <begin position="336"/>
        <end position="410"/>
    </location>
</feature>
<evidence type="ECO:0000256" key="1">
    <source>
        <dbReference type="ARBA" id="ARBA00005799"/>
    </source>
</evidence>
<dbReference type="EMBL" id="JBHSDK010000061">
    <property type="protein sequence ID" value="MFC4338087.1"/>
    <property type="molecule type" value="Genomic_DNA"/>
</dbReference>
<evidence type="ECO:0000256" key="4">
    <source>
        <dbReference type="ARBA" id="ARBA00030759"/>
    </source>
</evidence>
<dbReference type="SMART" id="SM00327">
    <property type="entry name" value="VWA"/>
    <property type="match status" value="1"/>
</dbReference>
<dbReference type="PANTHER" id="PTHR35023">
    <property type="entry name" value="CHELATASE-RELATED"/>
    <property type="match status" value="1"/>
</dbReference>
<gene>
    <name evidence="7" type="ORF">ACFPET_23110</name>
</gene>
<dbReference type="InterPro" id="IPR002035">
    <property type="entry name" value="VWF_A"/>
</dbReference>
<feature type="compositionally biased region" description="Acidic residues" evidence="5">
    <location>
        <begin position="336"/>
        <end position="364"/>
    </location>
</feature>
<feature type="compositionally biased region" description="Basic and acidic residues" evidence="5">
    <location>
        <begin position="452"/>
        <end position="462"/>
    </location>
</feature>
<dbReference type="Pfam" id="PF17863">
    <property type="entry name" value="AAA_lid_2"/>
    <property type="match status" value="1"/>
</dbReference>
<comment type="caution">
    <text evidence="7">The sequence shown here is derived from an EMBL/GenBank/DDBJ whole genome shotgun (WGS) entry which is preliminary data.</text>
</comment>
<comment type="similarity">
    <text evidence="1">Belongs to the Mg-chelatase subunits D/I family.</text>
</comment>
<evidence type="ECO:0000256" key="3">
    <source>
        <dbReference type="ARBA" id="ARBA00022840"/>
    </source>
</evidence>
<keyword evidence="2" id="KW-0547">Nucleotide-binding</keyword>
<feature type="region of interest" description="Disordered" evidence="5">
    <location>
        <begin position="429"/>
        <end position="462"/>
    </location>
</feature>
<reference evidence="8" key="1">
    <citation type="journal article" date="2019" name="Int. J. Syst. Evol. Microbiol.">
        <title>The Global Catalogue of Microorganisms (GCM) 10K type strain sequencing project: providing services to taxonomists for standard genome sequencing and annotation.</title>
        <authorList>
            <consortium name="The Broad Institute Genomics Platform"/>
            <consortium name="The Broad Institute Genome Sequencing Center for Infectious Disease"/>
            <person name="Wu L."/>
            <person name="Ma J."/>
        </authorList>
    </citation>
    <scope>NUCLEOTIDE SEQUENCE [LARGE SCALE GENOMIC DNA]</scope>
    <source>
        <strain evidence="8">IBRC-M 10908</strain>
    </source>
</reference>
<dbReference type="InterPro" id="IPR027417">
    <property type="entry name" value="P-loop_NTPase"/>
</dbReference>
<sequence length="675" mass="71819">MSAEVYPFSAVVGQERLKTALIASVVDPRIGGVVIRGQKGTAKSTAVRALRALLPDIDVSPGCAFHCEAGRAVDVCEACAKAGERTTVPTPLVELPIGAGEDRLVGSLDVEAALKEGRTAFQPGLLASANRGLLYVDEVNLLDDHLVDVLLDAAAMGVNRIEREGVSLEHPARFSLVGTMNAEEGELRPQLLDRFGLSVVAGAPADPAERSEVVRRRMRYEAGPESFVEEYSSEEKELAARIAEARANVGGVALSDRWLLAISRVCAAFEVDGLRADIVTSRTAIALAAWNGVDSPGRPEVREACLLALPHRRRRGPFDDMGIDEDELDRLLDEVEPPEPEEPEDGPEDPDDGPDDGGDDDGDDGSDRTPPPPQSRQEPEQQSPPPPENSPANESTDQAPSQADGPAAQEQIVSAAPAGRVARLSARARGIGAAGRRSRGATPRGAAVRSRPCREGESPRRGDLAVASTITAWVRRGKDTPLSQRDYRVFDRAGKQGHLIVLCVDASGSMGARKRMAAVKGAVRSLLLDAYQRRDAVSLVTFRGKGAAAVLPPTSSVDVADRSLRVLATGGRTPLGEGLIKSFEVIERHRRKDPLRRPLLVVVTDGRTNSGRSAERASEAIARQGVPGVVIDSESGFVRTGGAGSVAEDLGMKCVRLEEFASETLSRTIELVAGR</sequence>
<name>A0ABV8U640_9ACTN</name>
<dbReference type="PANTHER" id="PTHR35023:SF1">
    <property type="entry name" value="MG-PROTOPORPHYRIN IX CHELATASE"/>
    <property type="match status" value="1"/>
</dbReference>
<evidence type="ECO:0000313" key="8">
    <source>
        <dbReference type="Proteomes" id="UP001595823"/>
    </source>
</evidence>
<dbReference type="InterPro" id="IPR000523">
    <property type="entry name" value="Mg_chelatse_chII-like_cat_dom"/>
</dbReference>
<keyword evidence="3" id="KW-0067">ATP-binding</keyword>
<dbReference type="InterPro" id="IPR041628">
    <property type="entry name" value="ChlI/MoxR_AAA_lid"/>
</dbReference>
<keyword evidence="8" id="KW-1185">Reference proteome</keyword>
<dbReference type="InterPro" id="IPR052989">
    <property type="entry name" value="Mg-chelatase_DI-like"/>
</dbReference>
<dbReference type="Proteomes" id="UP001595823">
    <property type="component" value="Unassembled WGS sequence"/>
</dbReference>
<proteinExistence type="inferred from homology"/>
<organism evidence="7 8">
    <name type="scientific">Salininema proteolyticum</name>
    <dbReference type="NCBI Taxonomy" id="1607685"/>
    <lineage>
        <taxon>Bacteria</taxon>
        <taxon>Bacillati</taxon>
        <taxon>Actinomycetota</taxon>
        <taxon>Actinomycetes</taxon>
        <taxon>Glycomycetales</taxon>
        <taxon>Glycomycetaceae</taxon>
        <taxon>Salininema</taxon>
    </lineage>
</organism>